<dbReference type="InterPro" id="IPR014710">
    <property type="entry name" value="RmlC-like_jellyroll"/>
</dbReference>
<dbReference type="AlphaFoldDB" id="A0A9R1VU81"/>
<dbReference type="EMBL" id="NBSK02000004">
    <property type="protein sequence ID" value="KAJ0211062.1"/>
    <property type="molecule type" value="Genomic_DNA"/>
</dbReference>
<feature type="domain" description="Cupin type-1" evidence="1">
    <location>
        <begin position="5"/>
        <end position="78"/>
    </location>
</feature>
<dbReference type="InterPro" id="IPR006045">
    <property type="entry name" value="Cupin_1"/>
</dbReference>
<name>A0A9R1VU81_LACSA</name>
<dbReference type="Proteomes" id="UP000235145">
    <property type="component" value="Unassembled WGS sequence"/>
</dbReference>
<evidence type="ECO:0000313" key="3">
    <source>
        <dbReference type="Proteomes" id="UP000235145"/>
    </source>
</evidence>
<comment type="caution">
    <text evidence="2">The sequence shown here is derived from an EMBL/GenBank/DDBJ whole genome shotgun (WGS) entry which is preliminary data.</text>
</comment>
<gene>
    <name evidence="2" type="ORF">LSAT_V11C400199370</name>
</gene>
<dbReference type="Gene3D" id="2.60.120.10">
    <property type="entry name" value="Jelly Rolls"/>
    <property type="match status" value="1"/>
</dbReference>
<dbReference type="InterPro" id="IPR011051">
    <property type="entry name" value="RmlC_Cupin_sf"/>
</dbReference>
<sequence>MCTVRLVAPNSSEEIVIVIKKGDVGPLPSGVVSWCFNGSETDATIMFIGETTIAHVPGILHRFQSDVVAKVFSLSNKEAGDIVTSQRAAVIDKLKSKQTLILSIHSRFEFSNLVPAH</sequence>
<organism evidence="2 3">
    <name type="scientific">Lactuca sativa</name>
    <name type="common">Garden lettuce</name>
    <dbReference type="NCBI Taxonomy" id="4236"/>
    <lineage>
        <taxon>Eukaryota</taxon>
        <taxon>Viridiplantae</taxon>
        <taxon>Streptophyta</taxon>
        <taxon>Embryophyta</taxon>
        <taxon>Tracheophyta</taxon>
        <taxon>Spermatophyta</taxon>
        <taxon>Magnoliopsida</taxon>
        <taxon>eudicotyledons</taxon>
        <taxon>Gunneridae</taxon>
        <taxon>Pentapetalae</taxon>
        <taxon>asterids</taxon>
        <taxon>campanulids</taxon>
        <taxon>Asterales</taxon>
        <taxon>Asteraceae</taxon>
        <taxon>Cichorioideae</taxon>
        <taxon>Cichorieae</taxon>
        <taxon>Lactucinae</taxon>
        <taxon>Lactuca</taxon>
    </lineage>
</organism>
<evidence type="ECO:0000313" key="2">
    <source>
        <dbReference type="EMBL" id="KAJ0211062.1"/>
    </source>
</evidence>
<dbReference type="SUPFAM" id="SSF51182">
    <property type="entry name" value="RmlC-like cupins"/>
    <property type="match status" value="1"/>
</dbReference>
<accession>A0A9R1VU81</accession>
<dbReference type="Pfam" id="PF00190">
    <property type="entry name" value="Cupin_1"/>
    <property type="match status" value="1"/>
</dbReference>
<proteinExistence type="predicted"/>
<protein>
    <recommendedName>
        <fullName evidence="1">Cupin type-1 domain-containing protein</fullName>
    </recommendedName>
</protein>
<keyword evidence="3" id="KW-1185">Reference proteome</keyword>
<evidence type="ECO:0000259" key="1">
    <source>
        <dbReference type="Pfam" id="PF00190"/>
    </source>
</evidence>
<reference evidence="2 3" key="1">
    <citation type="journal article" date="2017" name="Nat. Commun.">
        <title>Genome assembly with in vitro proximity ligation data and whole-genome triplication in lettuce.</title>
        <authorList>
            <person name="Reyes-Chin-Wo S."/>
            <person name="Wang Z."/>
            <person name="Yang X."/>
            <person name="Kozik A."/>
            <person name="Arikit S."/>
            <person name="Song C."/>
            <person name="Xia L."/>
            <person name="Froenicke L."/>
            <person name="Lavelle D.O."/>
            <person name="Truco M.J."/>
            <person name="Xia R."/>
            <person name="Zhu S."/>
            <person name="Xu C."/>
            <person name="Xu H."/>
            <person name="Xu X."/>
            <person name="Cox K."/>
            <person name="Korf I."/>
            <person name="Meyers B.C."/>
            <person name="Michelmore R.W."/>
        </authorList>
    </citation>
    <scope>NUCLEOTIDE SEQUENCE [LARGE SCALE GENOMIC DNA]</scope>
    <source>
        <strain evidence="3">cv. Salinas</strain>
        <tissue evidence="2">Seedlings</tissue>
    </source>
</reference>